<dbReference type="Gene3D" id="3.50.50.60">
    <property type="entry name" value="FAD/NAD(P)-binding domain"/>
    <property type="match status" value="1"/>
</dbReference>
<comment type="caution">
    <text evidence="7">The sequence shown here is derived from an EMBL/GenBank/DDBJ whole genome shotgun (WGS) entry which is preliminary data.</text>
</comment>
<evidence type="ECO:0000256" key="2">
    <source>
        <dbReference type="ARBA" id="ARBA00022723"/>
    </source>
</evidence>
<dbReference type="Pfam" id="PF12831">
    <property type="entry name" value="FAD_oxidored"/>
    <property type="match status" value="1"/>
</dbReference>
<keyword evidence="6" id="KW-0732">Signal</keyword>
<reference evidence="7 8" key="1">
    <citation type="submission" date="2018-06" db="EMBL/GenBank/DDBJ databases">
        <title>Genomic Encyclopedia of Type Strains, Phase IV (KMG-IV): sequencing the most valuable type-strain genomes for metagenomic binning, comparative biology and taxonomic classification.</title>
        <authorList>
            <person name="Goeker M."/>
        </authorList>
    </citation>
    <scope>NUCLEOTIDE SEQUENCE [LARGE SCALE GENOMIC DNA]</scope>
    <source>
        <strain evidence="7 8">DSM 25532</strain>
    </source>
</reference>
<evidence type="ECO:0000256" key="6">
    <source>
        <dbReference type="SAM" id="SignalP"/>
    </source>
</evidence>
<keyword evidence="5" id="KW-0411">Iron-sulfur</keyword>
<dbReference type="GO" id="GO:0051539">
    <property type="term" value="F:4 iron, 4 sulfur cluster binding"/>
    <property type="evidence" value="ECO:0007669"/>
    <property type="project" value="UniProtKB-KW"/>
</dbReference>
<dbReference type="OrthoDB" id="175915at2"/>
<protein>
    <submittedName>
        <fullName evidence="7">FAD dependent oxidoreductase</fullName>
    </submittedName>
</protein>
<sequence length="542" mass="60549">MKLRRRLLLATLLAALTSPLSAQKPENPKPESYDVVVYGAVPCGIAAAITAKREGASVLLIEPTKHIGGLSTSGINTAESEHMLKWTIGGFADEFYKRLGKHYGTNQPEYYFESSVAEAVYQDMLQEAGITPRYGVVVAKVQKDGAKITSITLSNGLEVKGKVFIDAGYEGDLMARAGVDYTFGRDSKAEYGEEAAGIRFDKTVRQAKTVDENGKLLPGISGWAKDLKEGDAHPGTMNYNFRPTFANDPALRVPITEPKNYDRSRYKLLENWLLEKASRKEAVKRTDILDFYKRRNGKFEGNNKQAAIFSLGHFGGQIGFPDADYAKREVMYQDHLDYTLGLLKFLRSDESVPKEVRDDMATWGFHKDEFKDTSNFPPQLYVREARRMKGAYVVRQQDVQTERRKEDSIGMSSHFIDSHHVQRLAVSPTEFLNEGRIWRMGYAYQIPYRSLTPTPEQATNLLVPGAASFTHVAFCTYRLESVWMIGGHAAGIAAAMAVKSDVPVQKVSVPELQKKLEAQGQVVQFIPGKPEKCEHLNGPPEF</sequence>
<evidence type="ECO:0000256" key="3">
    <source>
        <dbReference type="ARBA" id="ARBA00023002"/>
    </source>
</evidence>
<evidence type="ECO:0000256" key="4">
    <source>
        <dbReference type="ARBA" id="ARBA00023004"/>
    </source>
</evidence>
<dbReference type="AlphaFoldDB" id="A0A366HVG2"/>
<proteinExistence type="predicted"/>
<dbReference type="PANTHER" id="PTHR43498">
    <property type="entry name" value="FERREDOXIN:COB-COM HETERODISULFIDE REDUCTASE SUBUNIT A"/>
    <property type="match status" value="1"/>
</dbReference>
<dbReference type="Proteomes" id="UP000253426">
    <property type="component" value="Unassembled WGS sequence"/>
</dbReference>
<dbReference type="RefSeq" id="WP_113957118.1">
    <property type="nucleotide sequence ID" value="NZ_QNRR01000001.1"/>
</dbReference>
<feature type="chain" id="PRO_5016950712" evidence="6">
    <location>
        <begin position="23"/>
        <end position="542"/>
    </location>
</feature>
<gene>
    <name evidence="7" type="ORF">DES53_1011053</name>
</gene>
<keyword evidence="3" id="KW-0560">Oxidoreductase</keyword>
<dbReference type="EMBL" id="QNRR01000001">
    <property type="protein sequence ID" value="RBP48252.1"/>
    <property type="molecule type" value="Genomic_DNA"/>
</dbReference>
<name>A0A366HVG2_9BACT</name>
<dbReference type="InterPro" id="IPR039650">
    <property type="entry name" value="HdrA-like"/>
</dbReference>
<accession>A0A366HVG2</accession>
<evidence type="ECO:0000313" key="8">
    <source>
        <dbReference type="Proteomes" id="UP000253426"/>
    </source>
</evidence>
<dbReference type="GO" id="GO:0016491">
    <property type="term" value="F:oxidoreductase activity"/>
    <property type="evidence" value="ECO:0007669"/>
    <property type="project" value="UniProtKB-KW"/>
</dbReference>
<dbReference type="InterPro" id="IPR036188">
    <property type="entry name" value="FAD/NAD-bd_sf"/>
</dbReference>
<evidence type="ECO:0000313" key="7">
    <source>
        <dbReference type="EMBL" id="RBP48252.1"/>
    </source>
</evidence>
<dbReference type="GO" id="GO:0046872">
    <property type="term" value="F:metal ion binding"/>
    <property type="evidence" value="ECO:0007669"/>
    <property type="project" value="UniProtKB-KW"/>
</dbReference>
<dbReference type="SUPFAM" id="SSF51905">
    <property type="entry name" value="FAD/NAD(P)-binding domain"/>
    <property type="match status" value="1"/>
</dbReference>
<keyword evidence="1" id="KW-0004">4Fe-4S</keyword>
<keyword evidence="4" id="KW-0408">Iron</keyword>
<evidence type="ECO:0000256" key="1">
    <source>
        <dbReference type="ARBA" id="ARBA00022485"/>
    </source>
</evidence>
<dbReference type="PANTHER" id="PTHR43498:SF1">
    <property type="entry name" value="COB--COM HETERODISULFIDE REDUCTASE IRON-SULFUR SUBUNIT A"/>
    <property type="match status" value="1"/>
</dbReference>
<feature type="signal peptide" evidence="6">
    <location>
        <begin position="1"/>
        <end position="22"/>
    </location>
</feature>
<keyword evidence="8" id="KW-1185">Reference proteome</keyword>
<evidence type="ECO:0000256" key="5">
    <source>
        <dbReference type="ARBA" id="ARBA00023014"/>
    </source>
</evidence>
<organism evidence="7 8">
    <name type="scientific">Roseimicrobium gellanilyticum</name>
    <dbReference type="NCBI Taxonomy" id="748857"/>
    <lineage>
        <taxon>Bacteria</taxon>
        <taxon>Pseudomonadati</taxon>
        <taxon>Verrucomicrobiota</taxon>
        <taxon>Verrucomicrobiia</taxon>
        <taxon>Verrucomicrobiales</taxon>
        <taxon>Verrucomicrobiaceae</taxon>
        <taxon>Roseimicrobium</taxon>
    </lineage>
</organism>
<keyword evidence="2" id="KW-0479">Metal-binding</keyword>